<dbReference type="AlphaFoldDB" id="A0A1G7PB52"/>
<dbReference type="Gene3D" id="3.40.50.1980">
    <property type="entry name" value="Nitrogenase molybdenum iron protein domain"/>
    <property type="match status" value="1"/>
</dbReference>
<dbReference type="Proteomes" id="UP000198967">
    <property type="component" value="Unassembled WGS sequence"/>
</dbReference>
<evidence type="ECO:0000256" key="1">
    <source>
        <dbReference type="ARBA" id="ARBA00004196"/>
    </source>
</evidence>
<evidence type="ECO:0000313" key="7">
    <source>
        <dbReference type="Proteomes" id="UP000198967"/>
    </source>
</evidence>
<accession>A0A1G7PB52</accession>
<dbReference type="GO" id="GO:0030313">
    <property type="term" value="C:cell envelope"/>
    <property type="evidence" value="ECO:0007669"/>
    <property type="project" value="UniProtKB-SubCell"/>
</dbReference>
<sequence length="319" mass="32584">MRTRVPTTLLAVTALFGLAACGSSTDTAAPAEAAKPVVVASTDVYGSIATAVGGDLVEVRSIIDSPSADPHEYEATPADAAAVARAAIVVKNGGGYDSFADRLVASAGTNPTVIDAVTLSGLEGAEEETHAGESPEEHAEHAHGEFNEHVWYDLGTVRTVANQLATDLGAKDAAHAATYTANAQAFGADLDALQQKVDAIKATHDGQAIAVTEPVPLYLTDAAGLRNITPEAFSEAVEEGNDPAAAVLAETLQVVPTAKVVVSNSQTESASTQEVERAATAANVPVVPFSETLPDGVDSYVAWQTGQLDALTGALNRAA</sequence>
<dbReference type="GO" id="GO:0030001">
    <property type="term" value="P:metal ion transport"/>
    <property type="evidence" value="ECO:0007669"/>
    <property type="project" value="InterPro"/>
</dbReference>
<comment type="subcellular location">
    <subcellularLocation>
        <location evidence="1">Cell envelope</location>
    </subcellularLocation>
</comment>
<dbReference type="EMBL" id="FNBE01000007">
    <property type="protein sequence ID" value="SDF83513.1"/>
    <property type="molecule type" value="Genomic_DNA"/>
</dbReference>
<dbReference type="RefSeq" id="WP_093083017.1">
    <property type="nucleotide sequence ID" value="NZ_FNBE01000007.1"/>
</dbReference>
<evidence type="ECO:0000256" key="3">
    <source>
        <dbReference type="ARBA" id="ARBA00022723"/>
    </source>
</evidence>
<protein>
    <submittedName>
        <fullName evidence="6">Zinc/manganese transport system substrate-binding protein</fullName>
    </submittedName>
</protein>
<dbReference type="STRING" id="366584.SAMN05216377_10767"/>
<evidence type="ECO:0000256" key="2">
    <source>
        <dbReference type="ARBA" id="ARBA00022448"/>
    </source>
</evidence>
<keyword evidence="4 5" id="KW-0732">Signal</keyword>
<gene>
    <name evidence="6" type="ORF">SAMN05216377_10767</name>
</gene>
<dbReference type="PANTHER" id="PTHR42953">
    <property type="entry name" value="HIGH-AFFINITY ZINC UPTAKE SYSTEM PROTEIN ZNUA-RELATED"/>
    <property type="match status" value="1"/>
</dbReference>
<evidence type="ECO:0000256" key="4">
    <source>
        <dbReference type="ARBA" id="ARBA00022729"/>
    </source>
</evidence>
<dbReference type="GO" id="GO:0046872">
    <property type="term" value="F:metal ion binding"/>
    <property type="evidence" value="ECO:0007669"/>
    <property type="project" value="UniProtKB-KW"/>
</dbReference>
<reference evidence="6 7" key="1">
    <citation type="submission" date="2016-10" db="EMBL/GenBank/DDBJ databases">
        <authorList>
            <person name="de Groot N.N."/>
        </authorList>
    </citation>
    <scope>NUCLEOTIDE SEQUENCE [LARGE SCALE GENOMIC DNA]</scope>
    <source>
        <strain evidence="6 7">CGMCC 4.3143</strain>
    </source>
</reference>
<dbReference type="PANTHER" id="PTHR42953:SF1">
    <property type="entry name" value="METAL-BINDING PROTEIN HI_0362-RELATED"/>
    <property type="match status" value="1"/>
</dbReference>
<evidence type="ECO:0000256" key="5">
    <source>
        <dbReference type="SAM" id="SignalP"/>
    </source>
</evidence>
<feature type="chain" id="PRO_5011637818" evidence="5">
    <location>
        <begin position="29"/>
        <end position="319"/>
    </location>
</feature>
<name>A0A1G7PB52_PSEOR</name>
<dbReference type="SUPFAM" id="SSF53807">
    <property type="entry name" value="Helical backbone' metal receptor"/>
    <property type="match status" value="1"/>
</dbReference>
<dbReference type="Pfam" id="PF01297">
    <property type="entry name" value="ZnuA"/>
    <property type="match status" value="1"/>
</dbReference>
<keyword evidence="2" id="KW-0813">Transport</keyword>
<proteinExistence type="predicted"/>
<feature type="signal peptide" evidence="5">
    <location>
        <begin position="1"/>
        <end position="28"/>
    </location>
</feature>
<dbReference type="OrthoDB" id="5296019at2"/>
<dbReference type="InterPro" id="IPR050492">
    <property type="entry name" value="Bact_metal-bind_prot9"/>
</dbReference>
<keyword evidence="3" id="KW-0479">Metal-binding</keyword>
<dbReference type="InterPro" id="IPR006127">
    <property type="entry name" value="ZnuA-like"/>
</dbReference>
<keyword evidence="7" id="KW-1185">Reference proteome</keyword>
<evidence type="ECO:0000313" key="6">
    <source>
        <dbReference type="EMBL" id="SDF83513.1"/>
    </source>
</evidence>
<dbReference type="PROSITE" id="PS51257">
    <property type="entry name" value="PROKAR_LIPOPROTEIN"/>
    <property type="match status" value="1"/>
</dbReference>
<organism evidence="6 7">
    <name type="scientific">Pseudonocardia oroxyli</name>
    <dbReference type="NCBI Taxonomy" id="366584"/>
    <lineage>
        <taxon>Bacteria</taxon>
        <taxon>Bacillati</taxon>
        <taxon>Actinomycetota</taxon>
        <taxon>Actinomycetes</taxon>
        <taxon>Pseudonocardiales</taxon>
        <taxon>Pseudonocardiaceae</taxon>
        <taxon>Pseudonocardia</taxon>
    </lineage>
</organism>